<comment type="caution">
    <text evidence="1">The sequence shown here is derived from an EMBL/GenBank/DDBJ whole genome shotgun (WGS) entry which is preliminary data.</text>
</comment>
<gene>
    <name evidence="1" type="ORF">MSG28_004664</name>
</gene>
<dbReference type="Proteomes" id="UP001064048">
    <property type="component" value="Chromosome 7"/>
</dbReference>
<proteinExistence type="predicted"/>
<dbReference type="EMBL" id="CM046107">
    <property type="protein sequence ID" value="KAI8432213.1"/>
    <property type="molecule type" value="Genomic_DNA"/>
</dbReference>
<reference evidence="1 2" key="1">
    <citation type="journal article" date="2022" name="Genome Biol. Evol.">
        <title>The Spruce Budworm Genome: Reconstructing the Evolutionary History of Antifreeze Proteins.</title>
        <authorList>
            <person name="Beliveau C."/>
            <person name="Gagne P."/>
            <person name="Picq S."/>
            <person name="Vernygora O."/>
            <person name="Keeling C.I."/>
            <person name="Pinkney K."/>
            <person name="Doucet D."/>
            <person name="Wen F."/>
            <person name="Johnston J.S."/>
            <person name="Maaroufi H."/>
            <person name="Boyle B."/>
            <person name="Laroche J."/>
            <person name="Dewar K."/>
            <person name="Juretic N."/>
            <person name="Blackburn G."/>
            <person name="Nisole A."/>
            <person name="Brunet B."/>
            <person name="Brandao M."/>
            <person name="Lumley L."/>
            <person name="Duan J."/>
            <person name="Quan G."/>
            <person name="Lucarotti C.J."/>
            <person name="Roe A.D."/>
            <person name="Sperling F.A.H."/>
            <person name="Levesque R.C."/>
            <person name="Cusson M."/>
        </authorList>
    </citation>
    <scope>NUCLEOTIDE SEQUENCE [LARGE SCALE GENOMIC DNA]</scope>
    <source>
        <strain evidence="1">Glfc:IPQL:Cfum</strain>
    </source>
</reference>
<organism evidence="1 2">
    <name type="scientific">Choristoneura fumiferana</name>
    <name type="common">Spruce budworm moth</name>
    <name type="synonym">Archips fumiferana</name>
    <dbReference type="NCBI Taxonomy" id="7141"/>
    <lineage>
        <taxon>Eukaryota</taxon>
        <taxon>Metazoa</taxon>
        <taxon>Ecdysozoa</taxon>
        <taxon>Arthropoda</taxon>
        <taxon>Hexapoda</taxon>
        <taxon>Insecta</taxon>
        <taxon>Pterygota</taxon>
        <taxon>Neoptera</taxon>
        <taxon>Endopterygota</taxon>
        <taxon>Lepidoptera</taxon>
        <taxon>Glossata</taxon>
        <taxon>Ditrysia</taxon>
        <taxon>Tortricoidea</taxon>
        <taxon>Tortricidae</taxon>
        <taxon>Tortricinae</taxon>
        <taxon>Choristoneura</taxon>
    </lineage>
</organism>
<evidence type="ECO:0000313" key="2">
    <source>
        <dbReference type="Proteomes" id="UP001064048"/>
    </source>
</evidence>
<keyword evidence="2" id="KW-1185">Reference proteome</keyword>
<sequence length="270" mass="30085">MIKLFDILALTMATNLQTVNYCQNANMADAAAARREARKRKILENSQNRLQRIAGKCEGEFAKGSPIRTLLPEEIYEAPLISNSDVSFRGSNTLSTSSSLNNGVFMAETPLVEPSSFSQHFGLDATGDGLTGVATDLAALMSPAPETAPIQEVTLWNKLVLYKYDIVLVSLVVQLLYSFSLLTFDETYFFLPLVVYVVTKMIWFPAPNSSNFANALLLLNGIVTLINIMSRFGKHIETESEIKHNERLEFLGDAVVEFLSSIHLFRMFRD</sequence>
<accession>A0ACC0K6Z2</accession>
<name>A0ACC0K6Z2_CHOFU</name>
<protein>
    <submittedName>
        <fullName evidence="1">Uncharacterized protein</fullName>
    </submittedName>
</protein>
<evidence type="ECO:0000313" key="1">
    <source>
        <dbReference type="EMBL" id="KAI8432213.1"/>
    </source>
</evidence>